<evidence type="ECO:0000259" key="1">
    <source>
        <dbReference type="SMART" id="SM00849"/>
    </source>
</evidence>
<dbReference type="Pfam" id="PF12706">
    <property type="entry name" value="Lactamase_B_2"/>
    <property type="match status" value="1"/>
</dbReference>
<name>A0A975SWA6_9ACTN</name>
<dbReference type="PANTHER" id="PTHR46018:SF4">
    <property type="entry name" value="METALLO-HYDROLASE YHFI-RELATED"/>
    <property type="match status" value="1"/>
</dbReference>
<dbReference type="Proteomes" id="UP000683575">
    <property type="component" value="Chromosome"/>
</dbReference>
<dbReference type="InterPro" id="IPR001279">
    <property type="entry name" value="Metallo-B-lactamas"/>
</dbReference>
<keyword evidence="3" id="KW-1185">Reference proteome</keyword>
<evidence type="ECO:0000313" key="2">
    <source>
        <dbReference type="EMBL" id="QWZ06645.1"/>
    </source>
</evidence>
<sequence>MRLTVIGCSGSFAGPDSAASCYLLEGEQDGRTWRVLLDLGSGALGTLHRYVDPLSIDAVLLSHLHPDHYFDISGLYVMWKYHPDGARPPIPVWGPRGVAAQCARAYGLDPASGMSAEFDFHEYDDQPIRLGPFTIRPTRVVHPIAAYGLRVEADGRVVAYSGDTGPCQELVDLASRADLLLCESAFVEGGDNPVDLHLTGKQAGATAAEAGAGRLVLTHVPPWHDPAVLLAEAREAFDGPLEAAVTGSTYDLG</sequence>
<dbReference type="CDD" id="cd07716">
    <property type="entry name" value="RNaseZ_short-form-like_MBL-fold"/>
    <property type="match status" value="1"/>
</dbReference>
<protein>
    <submittedName>
        <fullName evidence="2">MBL fold metallo-hydrolase</fullName>
    </submittedName>
</protein>
<dbReference type="KEGG" id="nps:KRR39_13910"/>
<proteinExistence type="predicted"/>
<feature type="domain" description="Metallo-beta-lactamase" evidence="1">
    <location>
        <begin position="18"/>
        <end position="201"/>
    </location>
</feature>
<organism evidence="2 3">
    <name type="scientific">Nocardioides panacis</name>
    <dbReference type="NCBI Taxonomy" id="2849501"/>
    <lineage>
        <taxon>Bacteria</taxon>
        <taxon>Bacillati</taxon>
        <taxon>Actinomycetota</taxon>
        <taxon>Actinomycetes</taxon>
        <taxon>Propionibacteriales</taxon>
        <taxon>Nocardioidaceae</taxon>
        <taxon>Nocardioides</taxon>
    </lineage>
</organism>
<dbReference type="SMART" id="SM00849">
    <property type="entry name" value="Lactamase_B"/>
    <property type="match status" value="1"/>
</dbReference>
<dbReference type="RefSeq" id="WP_216937714.1">
    <property type="nucleotide sequence ID" value="NZ_CP077062.1"/>
</dbReference>
<dbReference type="PANTHER" id="PTHR46018">
    <property type="entry name" value="ZINC PHOSPHODIESTERASE ELAC PROTEIN 1"/>
    <property type="match status" value="1"/>
</dbReference>
<dbReference type="EMBL" id="CP077062">
    <property type="protein sequence ID" value="QWZ06645.1"/>
    <property type="molecule type" value="Genomic_DNA"/>
</dbReference>
<dbReference type="AlphaFoldDB" id="A0A975SWA6"/>
<reference evidence="2" key="1">
    <citation type="submission" date="2021-06" db="EMBL/GenBank/DDBJ databases">
        <title>Complete genome sequence of Nocardioides sp. G188.</title>
        <authorList>
            <person name="Im W.-T."/>
        </authorList>
    </citation>
    <scope>NUCLEOTIDE SEQUENCE</scope>
    <source>
        <strain evidence="2">G188</strain>
    </source>
</reference>
<gene>
    <name evidence="2" type="ORF">KRR39_13910</name>
</gene>
<evidence type="ECO:0000313" key="3">
    <source>
        <dbReference type="Proteomes" id="UP000683575"/>
    </source>
</evidence>
<dbReference type="GO" id="GO:0042781">
    <property type="term" value="F:3'-tRNA processing endoribonuclease activity"/>
    <property type="evidence" value="ECO:0007669"/>
    <property type="project" value="TreeGrafter"/>
</dbReference>
<accession>A0A975SWA6</accession>